<accession>A0A9P7YIJ4</accession>
<dbReference type="EMBL" id="MU251484">
    <property type="protein sequence ID" value="KAG9233837.1"/>
    <property type="molecule type" value="Genomic_DNA"/>
</dbReference>
<protein>
    <submittedName>
        <fullName evidence="1">Uncharacterized protein</fullName>
    </submittedName>
</protein>
<evidence type="ECO:0000313" key="1">
    <source>
        <dbReference type="EMBL" id="KAG9233837.1"/>
    </source>
</evidence>
<gene>
    <name evidence="1" type="ORF">BJ875DRAFT_31475</name>
</gene>
<sequence>MTYIRSFLSISSYSILQRGRIFISCFSYDRTSKMPYTEPQPTAQMPQDEIYSPPIGLEDKHTELLQARAEESQDILPFQMCAPRLYIYVKCRCVTERHCPIGQSFQQGQHHVCTYNAPPEPQDVNARLRGLCPSCQKSLLENQPFTESEASSSVDKTVEEGEKRPYLKKLKETFVCKVNMHGYPNEEWTSSMGSHRICKYHCEECKLKDRLFRIEIEADGLERKLDNVQTREDKRFR</sequence>
<proteinExistence type="predicted"/>
<comment type="caution">
    <text evidence="1">The sequence shown here is derived from an EMBL/GenBank/DDBJ whole genome shotgun (WGS) entry which is preliminary data.</text>
</comment>
<evidence type="ECO:0000313" key="2">
    <source>
        <dbReference type="Proteomes" id="UP000824998"/>
    </source>
</evidence>
<dbReference type="AlphaFoldDB" id="A0A9P7YIJ4"/>
<name>A0A9P7YIJ4_9HELO</name>
<reference evidence="1" key="1">
    <citation type="journal article" date="2021" name="IMA Fungus">
        <title>Genomic characterization of three marine fungi, including Emericellopsis atlantica sp. nov. with signatures of a generalist lifestyle and marine biomass degradation.</title>
        <authorList>
            <person name="Hagestad O.C."/>
            <person name="Hou L."/>
            <person name="Andersen J.H."/>
            <person name="Hansen E.H."/>
            <person name="Altermark B."/>
            <person name="Li C."/>
            <person name="Kuhnert E."/>
            <person name="Cox R.J."/>
            <person name="Crous P.W."/>
            <person name="Spatafora J.W."/>
            <person name="Lail K."/>
            <person name="Amirebrahimi M."/>
            <person name="Lipzen A."/>
            <person name="Pangilinan J."/>
            <person name="Andreopoulos W."/>
            <person name="Hayes R.D."/>
            <person name="Ng V."/>
            <person name="Grigoriev I.V."/>
            <person name="Jackson S.A."/>
            <person name="Sutton T.D.S."/>
            <person name="Dobson A.D.W."/>
            <person name="Rama T."/>
        </authorList>
    </citation>
    <scope>NUCLEOTIDE SEQUENCE</scope>
    <source>
        <strain evidence="1">TRa018bII</strain>
    </source>
</reference>
<dbReference type="Proteomes" id="UP000824998">
    <property type="component" value="Unassembled WGS sequence"/>
</dbReference>
<keyword evidence="2" id="KW-1185">Reference proteome</keyword>
<organism evidence="1 2">
    <name type="scientific">Amylocarpus encephaloides</name>
    <dbReference type="NCBI Taxonomy" id="45428"/>
    <lineage>
        <taxon>Eukaryota</taxon>
        <taxon>Fungi</taxon>
        <taxon>Dikarya</taxon>
        <taxon>Ascomycota</taxon>
        <taxon>Pezizomycotina</taxon>
        <taxon>Leotiomycetes</taxon>
        <taxon>Helotiales</taxon>
        <taxon>Helotiales incertae sedis</taxon>
        <taxon>Amylocarpus</taxon>
    </lineage>
</organism>